<organism evidence="1 2">
    <name type="scientific">Brunnivagina elsteri CCALA 953</name>
    <dbReference type="NCBI Taxonomy" id="987040"/>
    <lineage>
        <taxon>Bacteria</taxon>
        <taxon>Bacillati</taxon>
        <taxon>Cyanobacteriota</taxon>
        <taxon>Cyanophyceae</taxon>
        <taxon>Nostocales</taxon>
        <taxon>Calotrichaceae</taxon>
        <taxon>Brunnivagina</taxon>
    </lineage>
</organism>
<dbReference type="Proteomes" id="UP000218238">
    <property type="component" value="Unassembled WGS sequence"/>
</dbReference>
<dbReference type="RefSeq" id="WP_095720547.1">
    <property type="nucleotide sequence ID" value="NZ_NTFS01000029.1"/>
</dbReference>
<comment type="caution">
    <text evidence="1">The sequence shown here is derived from an EMBL/GenBank/DDBJ whole genome shotgun (WGS) entry which is preliminary data.</text>
</comment>
<proteinExistence type="predicted"/>
<evidence type="ECO:0000313" key="2">
    <source>
        <dbReference type="Proteomes" id="UP000218238"/>
    </source>
</evidence>
<name>A0A2A2TN41_9CYAN</name>
<gene>
    <name evidence="1" type="ORF">CK510_04485</name>
</gene>
<dbReference type="OrthoDB" id="423667at2"/>
<accession>A0A2A2TN41</accession>
<dbReference type="AlphaFoldDB" id="A0A2A2TN41"/>
<protein>
    <submittedName>
        <fullName evidence="1">Uncharacterized protein</fullName>
    </submittedName>
</protein>
<reference evidence="1 2" key="1">
    <citation type="submission" date="2017-08" db="EMBL/GenBank/DDBJ databases">
        <title>Draft genome sequence of filamentous cyanobacterium Calothrix elsteri CCALA 953.</title>
        <authorList>
            <person name="Gagunashvili A.N."/>
            <person name="Elster J."/>
            <person name="Andresson O.S."/>
        </authorList>
    </citation>
    <scope>NUCLEOTIDE SEQUENCE [LARGE SCALE GENOMIC DNA]</scope>
    <source>
        <strain evidence="1 2">CCALA 953</strain>
    </source>
</reference>
<keyword evidence="2" id="KW-1185">Reference proteome</keyword>
<sequence>MPATTGVKAPSIRSSKITYKSPLLHPLGRFVTEEAVAIMFGIDIDQIKRIDCYSHVVYVHANNVSRFVSYADFPPPSSVGTQFSQVFWRWLRRWRKHSSSKHAPEWWQNFYIQQIEKSFTDDDFIELRKVLTLIKSALSDDAWQQITQTIENVNIFVKIS</sequence>
<evidence type="ECO:0000313" key="1">
    <source>
        <dbReference type="EMBL" id="PAX59956.1"/>
    </source>
</evidence>
<dbReference type="EMBL" id="NTFS01000029">
    <property type="protein sequence ID" value="PAX59956.1"/>
    <property type="molecule type" value="Genomic_DNA"/>
</dbReference>